<accession>A0A8X6PU85</accession>
<name>A0A8X6PU85_NEPPI</name>
<dbReference type="AlphaFoldDB" id="A0A8X6PU85"/>
<reference evidence="1" key="1">
    <citation type="submission" date="2020-08" db="EMBL/GenBank/DDBJ databases">
        <title>Multicomponent nature underlies the extraordinary mechanical properties of spider dragline silk.</title>
        <authorList>
            <person name="Kono N."/>
            <person name="Nakamura H."/>
            <person name="Mori M."/>
            <person name="Yoshida Y."/>
            <person name="Ohtoshi R."/>
            <person name="Malay A.D."/>
            <person name="Moran D.A.P."/>
            <person name="Tomita M."/>
            <person name="Numata K."/>
            <person name="Arakawa K."/>
        </authorList>
    </citation>
    <scope>NUCLEOTIDE SEQUENCE</scope>
</reference>
<keyword evidence="2" id="KW-1185">Reference proteome</keyword>
<proteinExistence type="predicted"/>
<organism evidence="1 2">
    <name type="scientific">Nephila pilipes</name>
    <name type="common">Giant wood spider</name>
    <name type="synonym">Nephila maculata</name>
    <dbReference type="NCBI Taxonomy" id="299642"/>
    <lineage>
        <taxon>Eukaryota</taxon>
        <taxon>Metazoa</taxon>
        <taxon>Ecdysozoa</taxon>
        <taxon>Arthropoda</taxon>
        <taxon>Chelicerata</taxon>
        <taxon>Arachnida</taxon>
        <taxon>Araneae</taxon>
        <taxon>Araneomorphae</taxon>
        <taxon>Entelegynae</taxon>
        <taxon>Araneoidea</taxon>
        <taxon>Nephilidae</taxon>
        <taxon>Nephila</taxon>
    </lineage>
</organism>
<gene>
    <name evidence="1" type="ORF">NPIL_111901</name>
</gene>
<evidence type="ECO:0000313" key="1">
    <source>
        <dbReference type="EMBL" id="GFT89850.1"/>
    </source>
</evidence>
<sequence>MLTVVEIWPVSRHPEVVTSRYAQIDFTGTPMSWYVRYLGSDHQSCAFENNCLQEQCVMNKAGSSMDALVDKMFRGSGYRCHEWLKVIAAQCSGVGIGSEAGMCRS</sequence>
<dbReference type="Proteomes" id="UP000887013">
    <property type="component" value="Unassembled WGS sequence"/>
</dbReference>
<evidence type="ECO:0000313" key="2">
    <source>
        <dbReference type="Proteomes" id="UP000887013"/>
    </source>
</evidence>
<comment type="caution">
    <text evidence="1">The sequence shown here is derived from an EMBL/GenBank/DDBJ whole genome shotgun (WGS) entry which is preliminary data.</text>
</comment>
<protein>
    <submittedName>
        <fullName evidence="1">Uncharacterized protein</fullName>
    </submittedName>
</protein>
<dbReference type="EMBL" id="BMAW01120566">
    <property type="protein sequence ID" value="GFT89850.1"/>
    <property type="molecule type" value="Genomic_DNA"/>
</dbReference>